<comment type="caution">
    <text evidence="2">The sequence shown here is derived from an EMBL/GenBank/DDBJ whole genome shotgun (WGS) entry which is preliminary data.</text>
</comment>
<keyword evidence="3" id="KW-1185">Reference proteome</keyword>
<evidence type="ECO:0000313" key="3">
    <source>
        <dbReference type="Proteomes" id="UP000077519"/>
    </source>
</evidence>
<dbReference type="AlphaFoldDB" id="A0A177Y6Y6"/>
<accession>A0A177Y6Y6</accession>
<dbReference type="Pfam" id="PF09350">
    <property type="entry name" value="DJC28_CD"/>
    <property type="match status" value="1"/>
</dbReference>
<evidence type="ECO:0000313" key="2">
    <source>
        <dbReference type="EMBL" id="OAK51255.1"/>
    </source>
</evidence>
<protein>
    <submittedName>
        <fullName evidence="2">Molecular chaperone DnaJ</fullName>
    </submittedName>
</protein>
<dbReference type="InterPro" id="IPR018961">
    <property type="entry name" value="DnaJ_homolog_subfam-C_membr-28"/>
</dbReference>
<name>A0A177Y6Y6_9NOCA</name>
<dbReference type="EMBL" id="LVHI01000040">
    <property type="protein sequence ID" value="OAK51255.1"/>
    <property type="molecule type" value="Genomic_DNA"/>
</dbReference>
<dbReference type="Proteomes" id="UP000077519">
    <property type="component" value="Unassembled WGS sequence"/>
</dbReference>
<feature type="domain" description="DnaJ homologue subfamily C member 28 conserved" evidence="1">
    <location>
        <begin position="14"/>
        <end position="82"/>
    </location>
</feature>
<proteinExistence type="predicted"/>
<sequence>MTERKKHGVTFESFVDKQIREAQEQGAFENLEGAGKPIPKGTGPHDELWWIKGYLKRENLSTDALLPESLQLRKEIEKLPAVLIDMRLEESVRSHLHDLNARVVAWIRVPSPPLIPISPVDVDAWVEQWRVNRAAVDAAARASRASSPGSSAAPTTRPGWWQRLRARCAR</sequence>
<organism evidence="2 3">
    <name type="scientific">Rhodococcoides kyotonense</name>
    <dbReference type="NCBI Taxonomy" id="398843"/>
    <lineage>
        <taxon>Bacteria</taxon>
        <taxon>Bacillati</taxon>
        <taxon>Actinomycetota</taxon>
        <taxon>Actinomycetes</taxon>
        <taxon>Mycobacteriales</taxon>
        <taxon>Nocardiaceae</taxon>
        <taxon>Rhodococcoides</taxon>
    </lineage>
</organism>
<dbReference type="RefSeq" id="WP_068431961.1">
    <property type="nucleotide sequence ID" value="NZ_LVHI01000040.1"/>
</dbReference>
<evidence type="ECO:0000259" key="1">
    <source>
        <dbReference type="Pfam" id="PF09350"/>
    </source>
</evidence>
<gene>
    <name evidence="2" type="ORF">A3K89_13700</name>
</gene>
<reference evidence="2 3" key="1">
    <citation type="submission" date="2016-03" db="EMBL/GenBank/DDBJ databases">
        <title>Genome sequence of Rhodococcus kyotonensis KB10.</title>
        <authorList>
            <person name="Jeong H."/>
            <person name="Hong C.E."/>
            <person name="Jo S.H."/>
            <person name="Park J.M."/>
        </authorList>
    </citation>
    <scope>NUCLEOTIDE SEQUENCE [LARGE SCALE GENOMIC DNA]</scope>
    <source>
        <strain evidence="2 3">KB10</strain>
    </source>
</reference>